<evidence type="ECO:0000313" key="2">
    <source>
        <dbReference type="EMBL" id="KKT11861.1"/>
    </source>
</evidence>
<reference evidence="2 3" key="1">
    <citation type="journal article" date="2015" name="Nature">
        <title>rRNA introns, odd ribosomes, and small enigmatic genomes across a large radiation of phyla.</title>
        <authorList>
            <person name="Brown C.T."/>
            <person name="Hug L.A."/>
            <person name="Thomas B.C."/>
            <person name="Sharon I."/>
            <person name="Castelle C.J."/>
            <person name="Singh A."/>
            <person name="Wilkins M.J."/>
            <person name="Williams K.H."/>
            <person name="Banfield J.F."/>
        </authorList>
    </citation>
    <scope>NUCLEOTIDE SEQUENCE [LARGE SCALE GENOMIC DNA]</scope>
</reference>
<protein>
    <submittedName>
        <fullName evidence="2">Uncharacterized protein</fullName>
    </submittedName>
</protein>
<dbReference type="AlphaFoldDB" id="A0A0G1EP70"/>
<proteinExistence type="predicted"/>
<accession>A0A0G1EP70</accession>
<organism evidence="2 3">
    <name type="scientific">Candidatus Nomurabacteria bacterium GW2011_GWF2_43_24</name>
    <dbReference type="NCBI Taxonomy" id="1618778"/>
    <lineage>
        <taxon>Bacteria</taxon>
        <taxon>Candidatus Nomuraibacteriota</taxon>
    </lineage>
</organism>
<sequence length="78" mass="9210">MKHKYKIRLIEFFIVGVLFGIIEDLIAITMATEGVFEWRYLSTAAIVAIPFAFISEIVVDHPNFWKYFLPKHWFVTDD</sequence>
<evidence type="ECO:0000313" key="3">
    <source>
        <dbReference type="Proteomes" id="UP000033907"/>
    </source>
</evidence>
<comment type="caution">
    <text evidence="2">The sequence shown here is derived from an EMBL/GenBank/DDBJ whole genome shotgun (WGS) entry which is preliminary data.</text>
</comment>
<keyword evidence="1" id="KW-1133">Transmembrane helix</keyword>
<dbReference type="EMBL" id="LCGH01000001">
    <property type="protein sequence ID" value="KKT11861.1"/>
    <property type="molecule type" value="Genomic_DNA"/>
</dbReference>
<gene>
    <name evidence="2" type="ORF">UV91_C0001G0073</name>
</gene>
<evidence type="ECO:0000256" key="1">
    <source>
        <dbReference type="SAM" id="Phobius"/>
    </source>
</evidence>
<keyword evidence="1" id="KW-0812">Transmembrane</keyword>
<feature type="transmembrane region" description="Helical" evidence="1">
    <location>
        <begin position="12"/>
        <end position="32"/>
    </location>
</feature>
<feature type="transmembrane region" description="Helical" evidence="1">
    <location>
        <begin position="38"/>
        <end position="59"/>
    </location>
</feature>
<dbReference type="Proteomes" id="UP000033907">
    <property type="component" value="Unassembled WGS sequence"/>
</dbReference>
<name>A0A0G1EP70_9BACT</name>
<keyword evidence="1" id="KW-0472">Membrane</keyword>